<dbReference type="InterPro" id="IPR017937">
    <property type="entry name" value="Thioredoxin_CS"/>
</dbReference>
<dbReference type="InterPro" id="IPR005746">
    <property type="entry name" value="Thioredoxin"/>
</dbReference>
<keyword evidence="3" id="KW-1015">Disulfide bond</keyword>
<comment type="caution">
    <text evidence="6">The sequence shown here is derived from an EMBL/GenBank/DDBJ whole genome shotgun (WGS) entry which is preliminary data.</text>
</comment>
<feature type="domain" description="Thioredoxin" evidence="5">
    <location>
        <begin position="1"/>
        <end position="105"/>
    </location>
</feature>
<dbReference type="InterPro" id="IPR013766">
    <property type="entry name" value="Thioredoxin_domain"/>
</dbReference>
<evidence type="ECO:0000256" key="2">
    <source>
        <dbReference type="ARBA" id="ARBA00022982"/>
    </source>
</evidence>
<dbReference type="NCBIfam" id="NF047697">
    <property type="entry name" value="ThioredTrxAClost"/>
    <property type="match status" value="1"/>
</dbReference>
<dbReference type="EMBL" id="VSSQ01132911">
    <property type="protein sequence ID" value="MPN59192.1"/>
    <property type="molecule type" value="Genomic_DNA"/>
</dbReference>
<dbReference type="GO" id="GO:0005737">
    <property type="term" value="C:cytoplasm"/>
    <property type="evidence" value="ECO:0007669"/>
    <property type="project" value="TreeGrafter"/>
</dbReference>
<dbReference type="SUPFAM" id="SSF52833">
    <property type="entry name" value="Thioredoxin-like"/>
    <property type="match status" value="1"/>
</dbReference>
<keyword evidence="4" id="KW-0676">Redox-active center</keyword>
<dbReference type="PIRSF" id="PIRSF000077">
    <property type="entry name" value="Thioredoxin"/>
    <property type="match status" value="1"/>
</dbReference>
<evidence type="ECO:0000256" key="1">
    <source>
        <dbReference type="ARBA" id="ARBA00022448"/>
    </source>
</evidence>
<dbReference type="Gene3D" id="3.40.30.10">
    <property type="entry name" value="Glutaredoxin"/>
    <property type="match status" value="1"/>
</dbReference>
<dbReference type="CDD" id="cd02947">
    <property type="entry name" value="TRX_family"/>
    <property type="match status" value="1"/>
</dbReference>
<dbReference type="InterPro" id="IPR036249">
    <property type="entry name" value="Thioredoxin-like_sf"/>
</dbReference>
<name>A0A645J7T5_9ZZZZ</name>
<evidence type="ECO:0000313" key="6">
    <source>
        <dbReference type="EMBL" id="MPN59192.1"/>
    </source>
</evidence>
<reference evidence="6" key="1">
    <citation type="submission" date="2019-08" db="EMBL/GenBank/DDBJ databases">
        <authorList>
            <person name="Kucharzyk K."/>
            <person name="Murdoch R.W."/>
            <person name="Higgins S."/>
            <person name="Loffler F."/>
        </authorList>
    </citation>
    <scope>NUCLEOTIDE SEQUENCE</scope>
</reference>
<dbReference type="GO" id="GO:0015035">
    <property type="term" value="F:protein-disulfide reductase activity"/>
    <property type="evidence" value="ECO:0007669"/>
    <property type="project" value="InterPro"/>
</dbReference>
<proteinExistence type="predicted"/>
<keyword evidence="1" id="KW-0813">Transport</keyword>
<accession>A0A645J7T5</accession>
<organism evidence="6">
    <name type="scientific">bioreactor metagenome</name>
    <dbReference type="NCBI Taxonomy" id="1076179"/>
    <lineage>
        <taxon>unclassified sequences</taxon>
        <taxon>metagenomes</taxon>
        <taxon>ecological metagenomes</taxon>
    </lineage>
</organism>
<dbReference type="Pfam" id="PF00085">
    <property type="entry name" value="Thioredoxin"/>
    <property type="match status" value="1"/>
</dbReference>
<dbReference type="PROSITE" id="PS51352">
    <property type="entry name" value="THIOREDOXIN_2"/>
    <property type="match status" value="1"/>
</dbReference>
<protein>
    <submittedName>
        <fullName evidence="6">Thioredoxin</fullName>
    </submittedName>
</protein>
<dbReference type="PANTHER" id="PTHR45663">
    <property type="entry name" value="GEO12009P1"/>
    <property type="match status" value="1"/>
</dbReference>
<evidence type="ECO:0000259" key="5">
    <source>
        <dbReference type="PROSITE" id="PS51352"/>
    </source>
</evidence>
<dbReference type="PROSITE" id="PS00194">
    <property type="entry name" value="THIOREDOXIN_1"/>
    <property type="match status" value="1"/>
</dbReference>
<dbReference type="AlphaFoldDB" id="A0A645J7T5"/>
<evidence type="ECO:0000256" key="3">
    <source>
        <dbReference type="ARBA" id="ARBA00023157"/>
    </source>
</evidence>
<dbReference type="PANTHER" id="PTHR45663:SF11">
    <property type="entry name" value="GEO12009P1"/>
    <property type="match status" value="1"/>
</dbReference>
<gene>
    <name evidence="6" type="primary">trxA_84</name>
    <name evidence="6" type="ORF">SDC9_206912</name>
</gene>
<evidence type="ECO:0000256" key="4">
    <source>
        <dbReference type="ARBA" id="ARBA00023284"/>
    </source>
</evidence>
<keyword evidence="2" id="KW-0249">Electron transport</keyword>
<sequence length="105" mass="11776">MLVVDKNTFKTEVLESEGYVLVDFFGDGCEPCAALMPTVEALNEKYGEQIKFTKLNTTKARRLAISEKILGLPVIAIYKDGAKVEEVVKEDATEENIEVMIKKYL</sequence>